<dbReference type="Proteomes" id="UP001520878">
    <property type="component" value="Unassembled WGS sequence"/>
</dbReference>
<keyword evidence="3" id="KW-1185">Reference proteome</keyword>
<feature type="region of interest" description="Disordered" evidence="1">
    <location>
        <begin position="1"/>
        <end position="29"/>
    </location>
</feature>
<evidence type="ECO:0000256" key="1">
    <source>
        <dbReference type="SAM" id="MobiDB-lite"/>
    </source>
</evidence>
<accession>A0ABS8G5N1</accession>
<evidence type="ECO:0000313" key="3">
    <source>
        <dbReference type="Proteomes" id="UP001520878"/>
    </source>
</evidence>
<evidence type="ECO:0000313" key="2">
    <source>
        <dbReference type="EMBL" id="MCC2615411.1"/>
    </source>
</evidence>
<protein>
    <submittedName>
        <fullName evidence="2">Uncharacterized protein</fullName>
    </submittedName>
</protein>
<sequence>MTDGSGADKRSSALHKLYARQQPKLNTTQRHSALLKTFADDDYRAIAALLARWIDESSRKPPKPR</sequence>
<dbReference type="EMBL" id="JAJEWP010000001">
    <property type="protein sequence ID" value="MCC2615411.1"/>
    <property type="molecule type" value="Genomic_DNA"/>
</dbReference>
<gene>
    <name evidence="2" type="ORF">LJ739_04055</name>
</gene>
<comment type="caution">
    <text evidence="2">The sequence shown here is derived from an EMBL/GenBank/DDBJ whole genome shotgun (WGS) entry which is preliminary data.</text>
</comment>
<reference evidence="2 3" key="1">
    <citation type="submission" date="2021-10" db="EMBL/GenBank/DDBJ databases">
        <title>Draft genome of Aestuariibacter halophilus JC2043.</title>
        <authorList>
            <person name="Emsley S.A."/>
            <person name="Pfannmuller K.M."/>
            <person name="Ushijima B."/>
            <person name="Saw J.H."/>
            <person name="Videau P."/>
        </authorList>
    </citation>
    <scope>NUCLEOTIDE SEQUENCE [LARGE SCALE GENOMIC DNA]</scope>
    <source>
        <strain evidence="2 3">JC2043</strain>
    </source>
</reference>
<organism evidence="2 3">
    <name type="scientific">Fluctibacter halophilus</name>
    <dbReference type="NCBI Taxonomy" id="226011"/>
    <lineage>
        <taxon>Bacteria</taxon>
        <taxon>Pseudomonadati</taxon>
        <taxon>Pseudomonadota</taxon>
        <taxon>Gammaproteobacteria</taxon>
        <taxon>Alteromonadales</taxon>
        <taxon>Alteromonadaceae</taxon>
        <taxon>Fluctibacter</taxon>
    </lineage>
</organism>
<proteinExistence type="predicted"/>
<name>A0ABS8G5N1_9ALTE</name>
<dbReference type="RefSeq" id="WP_229157313.1">
    <property type="nucleotide sequence ID" value="NZ_JAJEWP010000001.1"/>
</dbReference>
<feature type="compositionally biased region" description="Basic and acidic residues" evidence="1">
    <location>
        <begin position="1"/>
        <end position="11"/>
    </location>
</feature>